<dbReference type="AlphaFoldDB" id="A0AB33Z4I6"/>
<dbReference type="PANTHER" id="PTHR34535:SF3">
    <property type="entry name" value="HYDROGENASE MATURATION FACTOR HYPA"/>
    <property type="match status" value="1"/>
</dbReference>
<keyword evidence="1 4" id="KW-0533">Nickel</keyword>
<evidence type="ECO:0000313" key="5">
    <source>
        <dbReference type="EMBL" id="EPD14019.1"/>
    </source>
</evidence>
<dbReference type="PANTHER" id="PTHR34535">
    <property type="entry name" value="HYDROGENASE MATURATION FACTOR HYPA"/>
    <property type="match status" value="1"/>
</dbReference>
<evidence type="ECO:0000256" key="3">
    <source>
        <dbReference type="ARBA" id="ARBA00022833"/>
    </source>
</evidence>
<evidence type="ECO:0000313" key="6">
    <source>
        <dbReference type="Proteomes" id="UP000015462"/>
    </source>
</evidence>
<dbReference type="GO" id="GO:0008270">
    <property type="term" value="F:zinc ion binding"/>
    <property type="evidence" value="ECO:0007669"/>
    <property type="project" value="UniProtKB-UniRule"/>
</dbReference>
<comment type="similarity">
    <text evidence="4">Belongs to the HypA/HybF family.</text>
</comment>
<name>A0AB33Z4I6_9GAMM</name>
<dbReference type="PIRSF" id="PIRSF004761">
    <property type="entry name" value="Hydrgn_mat_HypA"/>
    <property type="match status" value="1"/>
</dbReference>
<evidence type="ECO:0000256" key="4">
    <source>
        <dbReference type="HAMAP-Rule" id="MF_00213"/>
    </source>
</evidence>
<dbReference type="GO" id="GO:0051604">
    <property type="term" value="P:protein maturation"/>
    <property type="evidence" value="ECO:0007669"/>
    <property type="project" value="InterPro"/>
</dbReference>
<proteinExistence type="inferred from homology"/>
<evidence type="ECO:0000256" key="2">
    <source>
        <dbReference type="ARBA" id="ARBA00022723"/>
    </source>
</evidence>
<feature type="binding site" evidence="4">
    <location>
        <position position="89"/>
    </location>
    <ligand>
        <name>Zn(2+)</name>
        <dbReference type="ChEBI" id="CHEBI:29105"/>
    </ligand>
</feature>
<sequence>MHELSLLEGVLSIIEDNADTQGYTSVKKVCLEIGALSCVEPEALRFGFDIVMKNSVADGAILDIVTMPGQAICQQCGCETKVFELHTPCPDCQSFSLDIQSGLEMRVRDLIVN</sequence>
<feature type="binding site" evidence="4">
    <location>
        <position position="92"/>
    </location>
    <ligand>
        <name>Zn(2+)</name>
        <dbReference type="ChEBI" id="CHEBI:29105"/>
    </ligand>
</feature>
<evidence type="ECO:0000256" key="1">
    <source>
        <dbReference type="ARBA" id="ARBA00022596"/>
    </source>
</evidence>
<dbReference type="GO" id="GO:0016151">
    <property type="term" value="F:nickel cation binding"/>
    <property type="evidence" value="ECO:0007669"/>
    <property type="project" value="UniProtKB-UniRule"/>
</dbReference>
<dbReference type="Gene3D" id="3.30.2320.80">
    <property type="match status" value="1"/>
</dbReference>
<dbReference type="Proteomes" id="UP000015462">
    <property type="component" value="Unassembled WGS sequence"/>
</dbReference>
<dbReference type="Pfam" id="PF01155">
    <property type="entry name" value="HypA"/>
    <property type="match status" value="1"/>
</dbReference>
<dbReference type="NCBIfam" id="TIGR00100">
    <property type="entry name" value="hypA"/>
    <property type="match status" value="1"/>
</dbReference>
<gene>
    <name evidence="4" type="primary">hypA</name>
    <name evidence="5" type="ORF">L196_00930</name>
</gene>
<feature type="binding site" evidence="4">
    <location>
        <position position="73"/>
    </location>
    <ligand>
        <name>Zn(2+)</name>
        <dbReference type="ChEBI" id="CHEBI:29105"/>
    </ligand>
</feature>
<comment type="function">
    <text evidence="4">Involved in the maturation of [NiFe] hydrogenases. Required for nickel insertion into the metal center of the hydrogenase.</text>
</comment>
<feature type="binding site" evidence="4">
    <location>
        <position position="2"/>
    </location>
    <ligand>
        <name>Ni(2+)</name>
        <dbReference type="ChEBI" id="CHEBI:49786"/>
    </ligand>
</feature>
<dbReference type="RefSeq" id="WP_016389588.1">
    <property type="nucleotide sequence ID" value="NZ_JBLHXE010000001.1"/>
</dbReference>
<accession>A0AB33Z4I6</accession>
<feature type="binding site" evidence="4">
    <location>
        <position position="76"/>
    </location>
    <ligand>
        <name>Zn(2+)</name>
        <dbReference type="ChEBI" id="CHEBI:29105"/>
    </ligand>
</feature>
<organism evidence="5 6">
    <name type="scientific">Cycloclasticus pugetii</name>
    <dbReference type="NCBI Taxonomy" id="34068"/>
    <lineage>
        <taxon>Bacteria</taxon>
        <taxon>Pseudomonadati</taxon>
        <taxon>Pseudomonadota</taxon>
        <taxon>Gammaproteobacteria</taxon>
        <taxon>Thiotrichales</taxon>
        <taxon>Piscirickettsiaceae</taxon>
        <taxon>Cycloclasticus</taxon>
    </lineage>
</organism>
<keyword evidence="6" id="KW-1185">Reference proteome</keyword>
<dbReference type="EMBL" id="ASHL01000001">
    <property type="protein sequence ID" value="EPD14019.1"/>
    <property type="molecule type" value="Genomic_DNA"/>
</dbReference>
<dbReference type="InterPro" id="IPR000688">
    <property type="entry name" value="HypA/HybF"/>
</dbReference>
<comment type="caution">
    <text evidence="5">The sequence shown here is derived from an EMBL/GenBank/DDBJ whole genome shotgun (WGS) entry which is preliminary data.</text>
</comment>
<reference evidence="5 6" key="1">
    <citation type="journal article" date="2013" name="Genome Announc.">
        <title>Genome Sequence of the Pyrene- and Fluoranthene-Degrading Bacterium Cycloclasticus sp. Strain PY97M.</title>
        <authorList>
            <person name="Cui Z."/>
            <person name="Xu G."/>
            <person name="Li Q."/>
            <person name="Gao W."/>
            <person name="Zheng L."/>
        </authorList>
    </citation>
    <scope>NUCLEOTIDE SEQUENCE [LARGE SCALE GENOMIC DNA]</scope>
    <source>
        <strain evidence="5 6">PY97M</strain>
    </source>
</reference>
<keyword evidence="3 4" id="KW-0862">Zinc</keyword>
<keyword evidence="2 4" id="KW-0479">Metal-binding</keyword>
<protein>
    <recommendedName>
        <fullName evidence="4">Hydrogenase maturation factor HypA</fullName>
    </recommendedName>
</protein>
<dbReference type="HAMAP" id="MF_00213">
    <property type="entry name" value="HypA_HybF"/>
    <property type="match status" value="1"/>
</dbReference>